<dbReference type="PANTHER" id="PTHR48098:SF1">
    <property type="entry name" value="DIACYLGLYCEROL ACYLTRANSFERASE_MYCOLYLTRANSFERASE AG85A"/>
    <property type="match status" value="1"/>
</dbReference>
<evidence type="ECO:0000313" key="2">
    <source>
        <dbReference type="Proteomes" id="UP001315967"/>
    </source>
</evidence>
<accession>A0ABY5P341</accession>
<gene>
    <name evidence="1" type="ORF">NRE15_08890</name>
</gene>
<dbReference type="InterPro" id="IPR029058">
    <property type="entry name" value="AB_hydrolase_fold"/>
</dbReference>
<reference evidence="1 2" key="1">
    <citation type="submission" date="2022-08" db="EMBL/GenBank/DDBJ databases">
        <title>Aerococcaceae sp. nov isolated from spoiled eye mask.</title>
        <authorList>
            <person name="Zhou G."/>
            <person name="Xie X.-B."/>
            <person name="Shi Q.-S."/>
            <person name="Wang Y.-S."/>
            <person name="Wen X."/>
            <person name="Peng H."/>
            <person name="Yang X.-J."/>
            <person name="Tao H.-B."/>
            <person name="Huang X.-M."/>
        </authorList>
    </citation>
    <scope>NUCLEOTIDE SEQUENCE [LARGE SCALE GENOMIC DNA]</scope>
    <source>
        <strain evidence="2">DM20194951</strain>
    </source>
</reference>
<dbReference type="RefSeq" id="WP_313792525.1">
    <property type="nucleotide sequence ID" value="NZ_CP102453.1"/>
</dbReference>
<dbReference type="EMBL" id="CP102453">
    <property type="protein sequence ID" value="UUX33025.1"/>
    <property type="molecule type" value="Genomic_DNA"/>
</dbReference>
<proteinExistence type="predicted"/>
<protein>
    <submittedName>
        <fullName evidence="1">Esterase family protein</fullName>
    </submittedName>
</protein>
<evidence type="ECO:0000313" key="1">
    <source>
        <dbReference type="EMBL" id="UUX33025.1"/>
    </source>
</evidence>
<dbReference type="SUPFAM" id="SSF53474">
    <property type="entry name" value="alpha/beta-Hydrolases"/>
    <property type="match status" value="1"/>
</dbReference>
<dbReference type="PANTHER" id="PTHR48098">
    <property type="entry name" value="ENTEROCHELIN ESTERASE-RELATED"/>
    <property type="match status" value="1"/>
</dbReference>
<dbReference type="Gene3D" id="3.40.50.1820">
    <property type="entry name" value="alpha/beta hydrolase"/>
    <property type="match status" value="1"/>
</dbReference>
<dbReference type="Proteomes" id="UP001315967">
    <property type="component" value="Chromosome"/>
</dbReference>
<name>A0ABY5P341_9LACT</name>
<sequence length="244" mass="28724">MPTFRINFRSEALGQAIDINAVVPDKLDSETAVMYLLHGRSDDCNAWLDNTSLLRYAQNYNFLIVMPEVRLSYYADEYMGQNYWTYLTTELPLHIENWFKVNPKSKRFVAGLSMGGYGAFKWALNKDDYFTGAASLSGAVDVLALWQRDKERNDELKRVFRSKRYFAKSENNLVHLLKTQTYEETYFLQMCGTEDFLIEDNRGFKQLAQTQIENYEYLEHPGDHNWEYWDMAIQIVLERFGELM</sequence>
<dbReference type="InterPro" id="IPR050583">
    <property type="entry name" value="Mycobacterial_A85_antigen"/>
</dbReference>
<organism evidence="1 2">
    <name type="scientific">Fundicoccus culcitae</name>
    <dbReference type="NCBI Taxonomy" id="2969821"/>
    <lineage>
        <taxon>Bacteria</taxon>
        <taxon>Bacillati</taxon>
        <taxon>Bacillota</taxon>
        <taxon>Bacilli</taxon>
        <taxon>Lactobacillales</taxon>
        <taxon>Aerococcaceae</taxon>
        <taxon>Fundicoccus</taxon>
    </lineage>
</organism>
<dbReference type="Pfam" id="PF00756">
    <property type="entry name" value="Esterase"/>
    <property type="match status" value="1"/>
</dbReference>
<dbReference type="InterPro" id="IPR000801">
    <property type="entry name" value="Esterase-like"/>
</dbReference>
<keyword evidence="2" id="KW-1185">Reference proteome</keyword>